<sequence>MTTLTELSTVHRLLISRITDLAIDVSLAGRYHAHVSLTPSCWDFSVCVCPADKTVTSAIYDKQVHLHRRGTSESAPANALPEMIAKLEDLLAEGQSS</sequence>
<dbReference type="RefSeq" id="WP_089796761.1">
    <property type="nucleotide sequence ID" value="NZ_FPBP01000011.1"/>
</dbReference>
<dbReference type="Proteomes" id="UP000198693">
    <property type="component" value="Unassembled WGS sequence"/>
</dbReference>
<proteinExistence type="predicted"/>
<dbReference type="STRING" id="463301.SAMN04487955_11162"/>
<organism evidence="1 2">
    <name type="scientific">Halomonas korlensis</name>
    <dbReference type="NCBI Taxonomy" id="463301"/>
    <lineage>
        <taxon>Bacteria</taxon>
        <taxon>Pseudomonadati</taxon>
        <taxon>Pseudomonadota</taxon>
        <taxon>Gammaproteobacteria</taxon>
        <taxon>Oceanospirillales</taxon>
        <taxon>Halomonadaceae</taxon>
        <taxon>Halomonas</taxon>
    </lineage>
</organism>
<keyword evidence="2" id="KW-1185">Reference proteome</keyword>
<protein>
    <submittedName>
        <fullName evidence="1">Uncharacterized protein</fullName>
    </submittedName>
</protein>
<accession>A0A1I7JLZ2</accession>
<reference evidence="2" key="1">
    <citation type="submission" date="2016-10" db="EMBL/GenBank/DDBJ databases">
        <authorList>
            <person name="Varghese N."/>
            <person name="Submissions S."/>
        </authorList>
    </citation>
    <scope>NUCLEOTIDE SEQUENCE [LARGE SCALE GENOMIC DNA]</scope>
    <source>
        <strain evidence="2">CGMCC 1.6981</strain>
    </source>
</reference>
<name>A0A1I7JLZ2_9GAMM</name>
<dbReference type="AlphaFoldDB" id="A0A1I7JLZ2"/>
<evidence type="ECO:0000313" key="1">
    <source>
        <dbReference type="EMBL" id="SFU86222.1"/>
    </source>
</evidence>
<gene>
    <name evidence="1" type="ORF">SAMN04487955_11162</name>
</gene>
<evidence type="ECO:0000313" key="2">
    <source>
        <dbReference type="Proteomes" id="UP000198693"/>
    </source>
</evidence>
<dbReference type="EMBL" id="FPBP01000011">
    <property type="protein sequence ID" value="SFU86222.1"/>
    <property type="molecule type" value="Genomic_DNA"/>
</dbReference>